<feature type="transmembrane region" description="Helical" evidence="7">
    <location>
        <begin position="149"/>
        <end position="168"/>
    </location>
</feature>
<comment type="domain">
    <text evidence="7">The DHHC domain is required for palmitoyltransferase activity.</text>
</comment>
<name>A0A7S1BUC8_9STRA</name>
<evidence type="ECO:0000256" key="6">
    <source>
        <dbReference type="ARBA" id="ARBA00023315"/>
    </source>
</evidence>
<gene>
    <name evidence="10" type="ORF">CHYS00102_LOCUS24522</name>
</gene>
<evidence type="ECO:0000259" key="9">
    <source>
        <dbReference type="Pfam" id="PF01529"/>
    </source>
</evidence>
<feature type="region of interest" description="Disordered" evidence="8">
    <location>
        <begin position="266"/>
        <end position="290"/>
    </location>
</feature>
<dbReference type="PANTHER" id="PTHR12246">
    <property type="entry name" value="PALMITOYLTRANSFERASE ZDHHC16"/>
    <property type="match status" value="1"/>
</dbReference>
<evidence type="ECO:0000256" key="8">
    <source>
        <dbReference type="SAM" id="MobiDB-lite"/>
    </source>
</evidence>
<evidence type="ECO:0000256" key="2">
    <source>
        <dbReference type="ARBA" id="ARBA00022679"/>
    </source>
</evidence>
<keyword evidence="2 7" id="KW-0808">Transferase</keyword>
<reference evidence="10" key="1">
    <citation type="submission" date="2021-01" db="EMBL/GenBank/DDBJ databases">
        <authorList>
            <person name="Corre E."/>
            <person name="Pelletier E."/>
            <person name="Niang G."/>
            <person name="Scheremetjew M."/>
            <person name="Finn R."/>
            <person name="Kale V."/>
            <person name="Holt S."/>
            <person name="Cochrane G."/>
            <person name="Meng A."/>
            <person name="Brown T."/>
            <person name="Cohen L."/>
        </authorList>
    </citation>
    <scope>NUCLEOTIDE SEQUENCE</scope>
    <source>
        <strain evidence="10">308</strain>
    </source>
</reference>
<dbReference type="GO" id="GO:0016020">
    <property type="term" value="C:membrane"/>
    <property type="evidence" value="ECO:0007669"/>
    <property type="project" value="UniProtKB-SubCell"/>
</dbReference>
<keyword evidence="5 7" id="KW-0472">Membrane</keyword>
<dbReference type="InterPro" id="IPR039859">
    <property type="entry name" value="PFA4/ZDH16/20/ERF2-like"/>
</dbReference>
<feature type="transmembrane region" description="Helical" evidence="7">
    <location>
        <begin position="433"/>
        <end position="455"/>
    </location>
</feature>
<evidence type="ECO:0000313" key="10">
    <source>
        <dbReference type="EMBL" id="CAD8897308.1"/>
    </source>
</evidence>
<dbReference type="AlphaFoldDB" id="A0A7S1BUC8"/>
<comment type="catalytic activity">
    <reaction evidence="7">
        <text>L-cysteinyl-[protein] + hexadecanoyl-CoA = S-hexadecanoyl-L-cysteinyl-[protein] + CoA</text>
        <dbReference type="Rhea" id="RHEA:36683"/>
        <dbReference type="Rhea" id="RHEA-COMP:10131"/>
        <dbReference type="Rhea" id="RHEA-COMP:11032"/>
        <dbReference type="ChEBI" id="CHEBI:29950"/>
        <dbReference type="ChEBI" id="CHEBI:57287"/>
        <dbReference type="ChEBI" id="CHEBI:57379"/>
        <dbReference type="ChEBI" id="CHEBI:74151"/>
        <dbReference type="EC" id="2.3.1.225"/>
    </reaction>
</comment>
<feature type="region of interest" description="Disordered" evidence="8">
    <location>
        <begin position="1"/>
        <end position="32"/>
    </location>
</feature>
<feature type="compositionally biased region" description="Basic and acidic residues" evidence="8">
    <location>
        <begin position="1"/>
        <end position="15"/>
    </location>
</feature>
<organism evidence="10">
    <name type="scientific">Corethron hystrix</name>
    <dbReference type="NCBI Taxonomy" id="216773"/>
    <lineage>
        <taxon>Eukaryota</taxon>
        <taxon>Sar</taxon>
        <taxon>Stramenopiles</taxon>
        <taxon>Ochrophyta</taxon>
        <taxon>Bacillariophyta</taxon>
        <taxon>Coscinodiscophyceae</taxon>
        <taxon>Corethrophycidae</taxon>
        <taxon>Corethrales</taxon>
        <taxon>Corethraceae</taxon>
        <taxon>Corethron</taxon>
    </lineage>
</organism>
<dbReference type="Pfam" id="PF01529">
    <property type="entry name" value="DHHC"/>
    <property type="match status" value="1"/>
</dbReference>
<feature type="compositionally biased region" description="Polar residues" evidence="8">
    <location>
        <begin position="18"/>
        <end position="31"/>
    </location>
</feature>
<evidence type="ECO:0000256" key="5">
    <source>
        <dbReference type="ARBA" id="ARBA00023136"/>
    </source>
</evidence>
<protein>
    <recommendedName>
        <fullName evidence="7">Palmitoyltransferase</fullName>
        <ecNumber evidence="7">2.3.1.225</ecNumber>
    </recommendedName>
</protein>
<proteinExistence type="inferred from homology"/>
<evidence type="ECO:0000256" key="1">
    <source>
        <dbReference type="ARBA" id="ARBA00004141"/>
    </source>
</evidence>
<feature type="domain" description="Palmitoyltransferase DHHC" evidence="9">
    <location>
        <begin position="325"/>
        <end position="466"/>
    </location>
</feature>
<evidence type="ECO:0000256" key="4">
    <source>
        <dbReference type="ARBA" id="ARBA00022989"/>
    </source>
</evidence>
<keyword evidence="4 7" id="KW-1133">Transmembrane helix</keyword>
<feature type="compositionally biased region" description="Low complexity" evidence="8">
    <location>
        <begin position="279"/>
        <end position="290"/>
    </location>
</feature>
<dbReference type="InterPro" id="IPR001594">
    <property type="entry name" value="Palmitoyltrfase_DHHC"/>
</dbReference>
<dbReference type="PROSITE" id="PS50216">
    <property type="entry name" value="DHHC"/>
    <property type="match status" value="1"/>
</dbReference>
<comment type="subcellular location">
    <subcellularLocation>
        <location evidence="1">Membrane</location>
        <topology evidence="1">Multi-pass membrane protein</topology>
    </subcellularLocation>
</comment>
<evidence type="ECO:0000256" key="3">
    <source>
        <dbReference type="ARBA" id="ARBA00022692"/>
    </source>
</evidence>
<dbReference type="GO" id="GO:0019706">
    <property type="term" value="F:protein-cysteine S-palmitoyltransferase activity"/>
    <property type="evidence" value="ECO:0007669"/>
    <property type="project" value="UniProtKB-EC"/>
</dbReference>
<keyword evidence="6 7" id="KW-0012">Acyltransferase</keyword>
<comment type="similarity">
    <text evidence="7">Belongs to the DHHC palmitoyltransferase family.</text>
</comment>
<feature type="region of interest" description="Disordered" evidence="8">
    <location>
        <begin position="69"/>
        <end position="91"/>
    </location>
</feature>
<dbReference type="EMBL" id="HBFR01033590">
    <property type="protein sequence ID" value="CAD8897308.1"/>
    <property type="molecule type" value="Transcribed_RNA"/>
</dbReference>
<sequence>MILPKDETGDKRVPDLSRPSTVSENDHSLSFSPDPLPMIGAFNDATSATSVRSRPTAVTSLPLLSRHGQFRPQSTQNSFRTRHPPSRSNHSSLKGLVRTAAFLFTQTTLLLLGPILIVLAFSLIFGLTWCYYQHVLPLVAPAGSWEYSVHAYFCVPFFLFNVVFNYTCCVMTDTGSRRDGGGAGCWSFISCARRIIRHCFWRKKEWSVGGENGIIGNDDAIFRPTNIKYDNIVRELAEATGWAYPPTGQGYAVRLRQEVASVIATSEGGKMSKSDKETSGTLTLASSSSPTMLASSSPTVAFDGTPVDTSRMCSHWTRLGPTEWGHCTRLDIPKPPRSHYDHITNALVLNMDHYCPWMFNCVGYFNYRYFLNFLIYVTAGTAYGAATTARPFFKIGSKDYYVQRNIVIEKGLGKASRVIAGVPSMTDRSPVTFCFMMSLAIGLAVLFLLIFHIYLTLTGQTTIEFHANLLKKKKAQYKGQTFINPYDLGSRRNFQQVYGTQHFLLAILPSMRDPTFLPVPLYGSIGFRCRYKLRGTSHRPLENANDLFDNNHDIKYDVRSEEDEGVLLV</sequence>
<dbReference type="EC" id="2.3.1.225" evidence="7"/>
<feature type="transmembrane region" description="Helical" evidence="7">
    <location>
        <begin position="108"/>
        <end position="129"/>
    </location>
</feature>
<accession>A0A7S1BUC8</accession>
<keyword evidence="3 7" id="KW-0812">Transmembrane</keyword>
<evidence type="ECO:0000256" key="7">
    <source>
        <dbReference type="RuleBase" id="RU079119"/>
    </source>
</evidence>